<dbReference type="InterPro" id="IPR036389">
    <property type="entry name" value="RNase_III_sf"/>
</dbReference>
<dbReference type="SMART" id="SM00535">
    <property type="entry name" value="RIBOc"/>
    <property type="match status" value="1"/>
</dbReference>
<evidence type="ECO:0000259" key="7">
    <source>
        <dbReference type="SMART" id="SM00535"/>
    </source>
</evidence>
<keyword evidence="6" id="KW-0694">RNA-binding</keyword>
<comment type="function">
    <text evidence="6">Involved in correct processing of both the 5' and 3' ends of 23S rRNA precursor. Processes 30S rRNA precursor transcript even in absence of ribonuclease 3 (Rnc); Rnc processes 30S rRNA into smaller rRNA precursors.</text>
</comment>
<accession>A0A7R7IEV0</accession>
<organism evidence="8 9">
    <name type="scientific">Anaeromicropila herbilytica</name>
    <dbReference type="NCBI Taxonomy" id="2785025"/>
    <lineage>
        <taxon>Bacteria</taxon>
        <taxon>Bacillati</taxon>
        <taxon>Bacillota</taxon>
        <taxon>Clostridia</taxon>
        <taxon>Lachnospirales</taxon>
        <taxon>Lachnospiraceae</taxon>
        <taxon>Anaeromicropila</taxon>
    </lineage>
</organism>
<comment type="subcellular location">
    <subcellularLocation>
        <location evidence="6">Cytoplasm</location>
    </subcellularLocation>
</comment>
<dbReference type="HAMAP" id="MF_01468">
    <property type="entry name" value="RNase_Mini_III"/>
    <property type="match status" value="1"/>
</dbReference>
<keyword evidence="1 6" id="KW-0690">Ribosome biogenesis</keyword>
<name>A0A7R7IEV0_9FIRM</name>
<dbReference type="SUPFAM" id="SSF69065">
    <property type="entry name" value="RNase III domain-like"/>
    <property type="match status" value="1"/>
</dbReference>
<keyword evidence="3 6" id="KW-0540">Nuclease</keyword>
<dbReference type="KEGG" id="ahb:bsdtb5_37160"/>
<protein>
    <recommendedName>
        <fullName evidence="6">Mini-ribonuclease 3</fullName>
        <shortName evidence="6">Mini-3</shortName>
        <shortName evidence="6">Mini-RNase 3</shortName>
        <ecNumber evidence="6">3.1.26.-</ecNumber>
    </recommendedName>
    <alternativeName>
        <fullName evidence="6">Mini-RNase III</fullName>
        <shortName evidence="6">Mini-III</shortName>
    </alternativeName>
</protein>
<comment type="similarity">
    <text evidence="6">Belongs to the MrnC RNase family.</text>
</comment>
<sequence length="144" mass="16287">MEESITNIIGYLKKEFNLPDQDIKTYSPLTLAFIGDGIYDLVIRTIIVEKGNAPVNKLHKQVSNLVKAKAQMEIFHKIEGELTEEEMAVYKRGRNAKSFTTAKNASIAEYRQATGLEALMGYLYLTGGFERLVELVKFGLEEHK</sequence>
<dbReference type="EMBL" id="AP024169">
    <property type="protein sequence ID" value="BCN32421.1"/>
    <property type="molecule type" value="Genomic_DNA"/>
</dbReference>
<keyword evidence="4 6" id="KW-0255">Endonuclease</keyword>
<dbReference type="GO" id="GO:0004525">
    <property type="term" value="F:ribonuclease III activity"/>
    <property type="evidence" value="ECO:0007669"/>
    <property type="project" value="InterPro"/>
</dbReference>
<dbReference type="PIRSF" id="PIRSF005520">
    <property type="entry name" value="UCP005520"/>
    <property type="match status" value="1"/>
</dbReference>
<dbReference type="InterPro" id="IPR000999">
    <property type="entry name" value="RNase_III_dom"/>
</dbReference>
<keyword evidence="2 6" id="KW-0698">rRNA processing</keyword>
<evidence type="ECO:0000256" key="4">
    <source>
        <dbReference type="ARBA" id="ARBA00022759"/>
    </source>
</evidence>
<dbReference type="CDD" id="cd00593">
    <property type="entry name" value="RIBOc"/>
    <property type="match status" value="1"/>
</dbReference>
<evidence type="ECO:0000256" key="2">
    <source>
        <dbReference type="ARBA" id="ARBA00022552"/>
    </source>
</evidence>
<evidence type="ECO:0000256" key="5">
    <source>
        <dbReference type="ARBA" id="ARBA00022801"/>
    </source>
</evidence>
<evidence type="ECO:0000313" key="9">
    <source>
        <dbReference type="Proteomes" id="UP000595897"/>
    </source>
</evidence>
<dbReference type="AlphaFoldDB" id="A0A7R7IEV0"/>
<keyword evidence="9" id="KW-1185">Reference proteome</keyword>
<dbReference type="Proteomes" id="UP000595897">
    <property type="component" value="Chromosome"/>
</dbReference>
<dbReference type="EC" id="3.1.26.-" evidence="6"/>
<feature type="domain" description="RNase III" evidence="7">
    <location>
        <begin position="10"/>
        <end position="143"/>
    </location>
</feature>
<dbReference type="GO" id="GO:0005737">
    <property type="term" value="C:cytoplasm"/>
    <property type="evidence" value="ECO:0007669"/>
    <property type="project" value="UniProtKB-SubCell"/>
</dbReference>
<evidence type="ECO:0000313" key="8">
    <source>
        <dbReference type="EMBL" id="BCN32421.1"/>
    </source>
</evidence>
<dbReference type="PANTHER" id="PTHR34276">
    <property type="entry name" value="MINI-RIBONUCLEASE 3"/>
    <property type="match status" value="1"/>
</dbReference>
<keyword evidence="6" id="KW-0460">Magnesium</keyword>
<keyword evidence="6" id="KW-0699">rRNA-binding</keyword>
<dbReference type="InterPro" id="IPR008226">
    <property type="entry name" value="Mini3_fam"/>
</dbReference>
<dbReference type="RefSeq" id="WP_271713469.1">
    <property type="nucleotide sequence ID" value="NZ_AP024169.1"/>
</dbReference>
<dbReference type="GO" id="GO:0019843">
    <property type="term" value="F:rRNA binding"/>
    <property type="evidence" value="ECO:0007669"/>
    <property type="project" value="UniProtKB-UniRule"/>
</dbReference>
<dbReference type="GO" id="GO:0006364">
    <property type="term" value="P:rRNA processing"/>
    <property type="evidence" value="ECO:0007669"/>
    <property type="project" value="UniProtKB-UniRule"/>
</dbReference>
<proteinExistence type="inferred from homology"/>
<comment type="cofactor">
    <cofactor evidence="6">
        <name>Mg(2+)</name>
        <dbReference type="ChEBI" id="CHEBI:18420"/>
    </cofactor>
</comment>
<keyword evidence="6" id="KW-0963">Cytoplasm</keyword>
<evidence type="ECO:0000256" key="6">
    <source>
        <dbReference type="HAMAP-Rule" id="MF_01468"/>
    </source>
</evidence>
<evidence type="ECO:0000256" key="3">
    <source>
        <dbReference type="ARBA" id="ARBA00022722"/>
    </source>
</evidence>
<keyword evidence="5 6" id="KW-0378">Hydrolase</keyword>
<comment type="subunit">
    <text evidence="6">Homodimer.</text>
</comment>
<gene>
    <name evidence="6 8" type="primary">mrnC</name>
    <name evidence="8" type="ORF">bsdtb5_37160</name>
</gene>
<evidence type="ECO:0000256" key="1">
    <source>
        <dbReference type="ARBA" id="ARBA00022517"/>
    </source>
</evidence>
<dbReference type="Gene3D" id="1.10.1520.10">
    <property type="entry name" value="Ribonuclease III domain"/>
    <property type="match status" value="1"/>
</dbReference>
<dbReference type="Pfam" id="PF00636">
    <property type="entry name" value="Ribonuclease_3"/>
    <property type="match status" value="1"/>
</dbReference>
<dbReference type="PANTHER" id="PTHR34276:SF1">
    <property type="entry name" value="MINI-RIBONUCLEASE 3"/>
    <property type="match status" value="1"/>
</dbReference>
<reference evidence="8 9" key="1">
    <citation type="submission" date="2020-11" db="EMBL/GenBank/DDBJ databases">
        <title>Draft genome sequencing of a Lachnospiraceae strain isolated from anoxic soil subjected to BSD treatment.</title>
        <authorList>
            <person name="Uek A."/>
            <person name="Tonouchi A."/>
        </authorList>
    </citation>
    <scope>NUCLEOTIDE SEQUENCE [LARGE SCALE GENOMIC DNA]</scope>
    <source>
        <strain evidence="8 9">TB5</strain>
    </source>
</reference>
<feature type="active site" evidence="6">
    <location>
        <position position="36"/>
    </location>
</feature>